<feature type="binding site" evidence="6">
    <location>
        <position position="370"/>
    </location>
    <ligand>
        <name>D-dopa</name>
        <dbReference type="ChEBI" id="CHEBI:149689"/>
    </ligand>
</feature>
<keyword evidence="5" id="KW-0560">Oxidoreductase</keyword>
<keyword evidence="9" id="KW-1185">Reference proteome</keyword>
<dbReference type="Proteomes" id="UP001392437">
    <property type="component" value="Unassembled WGS sequence"/>
</dbReference>
<protein>
    <recommendedName>
        <fullName evidence="7">FAD dependent oxidoreductase domain-containing protein</fullName>
    </recommendedName>
</protein>
<evidence type="ECO:0000256" key="2">
    <source>
        <dbReference type="ARBA" id="ARBA00006730"/>
    </source>
</evidence>
<evidence type="ECO:0000256" key="4">
    <source>
        <dbReference type="ARBA" id="ARBA00022827"/>
    </source>
</evidence>
<dbReference type="Gene3D" id="3.40.50.720">
    <property type="entry name" value="NAD(P)-binding Rossmann-like Domain"/>
    <property type="match status" value="1"/>
</dbReference>
<dbReference type="Pfam" id="PF01266">
    <property type="entry name" value="DAO"/>
    <property type="match status" value="1"/>
</dbReference>
<evidence type="ECO:0000256" key="1">
    <source>
        <dbReference type="ARBA" id="ARBA00001974"/>
    </source>
</evidence>
<dbReference type="PANTHER" id="PTHR11530">
    <property type="entry name" value="D-AMINO ACID OXIDASE"/>
    <property type="match status" value="1"/>
</dbReference>
<feature type="binding site" evidence="6">
    <location>
        <position position="229"/>
    </location>
    <ligand>
        <name>FAD</name>
        <dbReference type="ChEBI" id="CHEBI:57692"/>
    </ligand>
</feature>
<evidence type="ECO:0000256" key="3">
    <source>
        <dbReference type="ARBA" id="ARBA00022630"/>
    </source>
</evidence>
<comment type="caution">
    <text evidence="8">The sequence shown here is derived from an EMBL/GenBank/DDBJ whole genome shotgun (WGS) entry which is preliminary data.</text>
</comment>
<dbReference type="GO" id="GO:0005737">
    <property type="term" value="C:cytoplasm"/>
    <property type="evidence" value="ECO:0007669"/>
    <property type="project" value="TreeGrafter"/>
</dbReference>
<dbReference type="GO" id="GO:0003884">
    <property type="term" value="F:D-amino-acid oxidase activity"/>
    <property type="evidence" value="ECO:0007669"/>
    <property type="project" value="InterPro"/>
</dbReference>
<dbReference type="GO" id="GO:0071949">
    <property type="term" value="F:FAD binding"/>
    <property type="evidence" value="ECO:0007669"/>
    <property type="project" value="InterPro"/>
</dbReference>
<dbReference type="GO" id="GO:0019478">
    <property type="term" value="P:D-amino acid catabolic process"/>
    <property type="evidence" value="ECO:0007669"/>
    <property type="project" value="TreeGrafter"/>
</dbReference>
<organism evidence="8 9">
    <name type="scientific">Apiospora kogelbergensis</name>
    <dbReference type="NCBI Taxonomy" id="1337665"/>
    <lineage>
        <taxon>Eukaryota</taxon>
        <taxon>Fungi</taxon>
        <taxon>Dikarya</taxon>
        <taxon>Ascomycota</taxon>
        <taxon>Pezizomycotina</taxon>
        <taxon>Sordariomycetes</taxon>
        <taxon>Xylariomycetidae</taxon>
        <taxon>Amphisphaeriales</taxon>
        <taxon>Apiosporaceae</taxon>
        <taxon>Apiospora</taxon>
    </lineage>
</organism>
<dbReference type="EMBL" id="JAQQWP010000002">
    <property type="protein sequence ID" value="KAK8129826.1"/>
    <property type="molecule type" value="Genomic_DNA"/>
</dbReference>
<accession>A0AAW0R7P8</accession>
<evidence type="ECO:0000259" key="7">
    <source>
        <dbReference type="Pfam" id="PF01266"/>
    </source>
</evidence>
<comment type="cofactor">
    <cofactor evidence="1 6">
        <name>FAD</name>
        <dbReference type="ChEBI" id="CHEBI:57692"/>
    </cofactor>
</comment>
<feature type="binding site" evidence="6">
    <location>
        <position position="342"/>
    </location>
    <ligand>
        <name>D-dopa</name>
        <dbReference type="ChEBI" id="CHEBI:149689"/>
    </ligand>
</feature>
<evidence type="ECO:0000256" key="5">
    <source>
        <dbReference type="ARBA" id="ARBA00023002"/>
    </source>
</evidence>
<comment type="similarity">
    <text evidence="2">Belongs to the DAMOX/DASOX family.</text>
</comment>
<dbReference type="SUPFAM" id="SSF51971">
    <property type="entry name" value="Nucleotide-binding domain"/>
    <property type="match status" value="1"/>
</dbReference>
<name>A0AAW0R7P8_9PEZI</name>
<gene>
    <name evidence="8" type="ORF">PG999_002206</name>
</gene>
<dbReference type="SUPFAM" id="SSF54373">
    <property type="entry name" value="FAD-linked reductases, C-terminal domain"/>
    <property type="match status" value="1"/>
</dbReference>
<feature type="binding site" evidence="6">
    <location>
        <begin position="64"/>
        <end position="65"/>
    </location>
    <ligand>
        <name>FAD</name>
        <dbReference type="ChEBI" id="CHEBI:57692"/>
    </ligand>
</feature>
<sequence>MPLTLWRDLSPLGQTLRSCTADSPHVLIIGGGVTGLVNAWVLLDRGYRVTVLSSSWANNEQRLTSQIAGALWEYPPAVCGSHTDKISLAHSKRWCMTAYHIWDGIASIPALSEASGVRMMPSDFFFPAPVEADAAQQSKMVEIMASGVRGFYRGDDLITERDVDPSYGAVDAYEVIAPIIDTDKAMDWLMQLVDSKGANLVTETIGDDLLDIEQQLLERFDADVIINCTGLQGQVLAGDDSVYPIRGGLIRVINDGSDFPKVEAALTITADAVHDSNEIIFLVPRNDNILLIGGIAEPHKWDLDLTLDSPIIQRMRRRCEAFLPCLKNAQVDPDYPLAQGLRPFRGNNVRVERELRNTNSRIVHSYGQGGAGWSLSFGCAQDVVMLVDEVLSGLPARPMKEMLGDRRAAVKQRFMADLRATL</sequence>
<evidence type="ECO:0000313" key="9">
    <source>
        <dbReference type="Proteomes" id="UP001392437"/>
    </source>
</evidence>
<feature type="domain" description="FAD dependent oxidoreductase" evidence="7">
    <location>
        <begin position="26"/>
        <end position="383"/>
    </location>
</feature>
<evidence type="ECO:0000256" key="6">
    <source>
        <dbReference type="PIRSR" id="PIRSR000189-1"/>
    </source>
</evidence>
<dbReference type="AlphaFoldDB" id="A0AAW0R7P8"/>
<reference evidence="8 9" key="1">
    <citation type="submission" date="2023-01" db="EMBL/GenBank/DDBJ databases">
        <title>Analysis of 21 Apiospora genomes using comparative genomics revels a genus with tremendous synthesis potential of carbohydrate active enzymes and secondary metabolites.</title>
        <authorList>
            <person name="Sorensen T."/>
        </authorList>
    </citation>
    <scope>NUCLEOTIDE SEQUENCE [LARGE SCALE GENOMIC DNA]</scope>
    <source>
        <strain evidence="8 9">CBS 117206</strain>
    </source>
</reference>
<dbReference type="InterPro" id="IPR006076">
    <property type="entry name" value="FAD-dep_OxRdtase"/>
</dbReference>
<keyword evidence="4 6" id="KW-0274">FAD</keyword>
<keyword evidence="3" id="KW-0285">Flavoprotein</keyword>
<dbReference type="PIRSF" id="PIRSF000189">
    <property type="entry name" value="D-aa_oxidase"/>
    <property type="match status" value="1"/>
</dbReference>
<dbReference type="Gene3D" id="3.30.9.10">
    <property type="entry name" value="D-Amino Acid Oxidase, subunit A, domain 2"/>
    <property type="match status" value="1"/>
</dbReference>
<dbReference type="PANTHER" id="PTHR11530:SF25">
    <property type="entry name" value="FAD DEPENDENT OXIDOREDUCTASE DOMAIN-CONTAINING PROTEIN"/>
    <property type="match status" value="1"/>
</dbReference>
<dbReference type="InterPro" id="IPR023209">
    <property type="entry name" value="DAO"/>
</dbReference>
<evidence type="ECO:0000313" key="8">
    <source>
        <dbReference type="EMBL" id="KAK8129826.1"/>
    </source>
</evidence>
<proteinExistence type="inferred from homology"/>